<sequence length="80" mass="9018">MALFVKDPEVEALANELSVLKHSTKTEAVRQALRNEIDREKSRLDLVAQSLAFARTLRERAGPNPQPADRAFLDRLYGGR</sequence>
<evidence type="ECO:0000313" key="2">
    <source>
        <dbReference type="Proteomes" id="UP000663508"/>
    </source>
</evidence>
<dbReference type="EMBL" id="AP024148">
    <property type="protein sequence ID" value="BCM87954.1"/>
    <property type="molecule type" value="Genomic_DNA"/>
</dbReference>
<dbReference type="Pfam" id="PF07704">
    <property type="entry name" value="PSK_trans_fac"/>
    <property type="match status" value="1"/>
</dbReference>
<proteinExistence type="predicted"/>
<evidence type="ECO:0000313" key="1">
    <source>
        <dbReference type="EMBL" id="BCM87954.1"/>
    </source>
</evidence>
<dbReference type="KEGG" id="mind:mvi_64150"/>
<dbReference type="RefSeq" id="WP_207184090.1">
    <property type="nucleotide sequence ID" value="NZ_AP024148.1"/>
</dbReference>
<evidence type="ECO:0008006" key="3">
    <source>
        <dbReference type="Google" id="ProtNLM"/>
    </source>
</evidence>
<keyword evidence="1" id="KW-0614">Plasmid</keyword>
<dbReference type="Proteomes" id="UP000663508">
    <property type="component" value="Plasmid pVL1_3"/>
</dbReference>
<geneLocation type="plasmid" evidence="1 2">
    <name>pVL1_3</name>
</geneLocation>
<name>A0A8H8X1H6_9HYPH</name>
<gene>
    <name evidence="1" type="ORF">mvi_64150</name>
</gene>
<organism evidence="1 2">
    <name type="scientific">Methylobacterium indicum</name>
    <dbReference type="NCBI Taxonomy" id="1775910"/>
    <lineage>
        <taxon>Bacteria</taxon>
        <taxon>Pseudomonadati</taxon>
        <taxon>Pseudomonadota</taxon>
        <taxon>Alphaproteobacteria</taxon>
        <taxon>Hyphomicrobiales</taxon>
        <taxon>Methylobacteriaceae</taxon>
        <taxon>Methylobacterium</taxon>
    </lineage>
</organism>
<reference evidence="1" key="1">
    <citation type="submission" date="2020-11" db="EMBL/GenBank/DDBJ databases">
        <title>Complete genome sequence of a novel pathogenic Methylobacterium strain isolated from rice in Vietnam.</title>
        <authorList>
            <person name="Lai K."/>
            <person name="Okazaki S."/>
            <person name="Higashi K."/>
            <person name="Mori H."/>
            <person name="Toyoda A."/>
            <person name="Kurokawa K."/>
        </authorList>
    </citation>
    <scope>NUCLEOTIDE SEQUENCE</scope>
    <source>
        <strain evidence="1">VL1</strain>
        <plasmid evidence="1">pVL1_3</plasmid>
    </source>
</reference>
<dbReference type="AlphaFoldDB" id="A0A8H8X1H6"/>
<dbReference type="InterPro" id="IPR011660">
    <property type="entry name" value="VapB-like"/>
</dbReference>
<protein>
    <recommendedName>
        <fullName evidence="3">Transcription factor</fullName>
    </recommendedName>
</protein>
<accession>A0A8H8X1H6</accession>